<dbReference type="GO" id="GO:0005737">
    <property type="term" value="C:cytoplasm"/>
    <property type="evidence" value="ECO:0007669"/>
    <property type="project" value="EnsemblPlants"/>
</dbReference>
<evidence type="ECO:0000256" key="3">
    <source>
        <dbReference type="PROSITE-ProRule" id="PRU00266"/>
    </source>
</evidence>
<dbReference type="InterPro" id="IPR000999">
    <property type="entry name" value="RNase_III_dom"/>
</dbReference>
<dbReference type="PANTHER" id="PTHR14950">
    <property type="entry name" value="DICER-RELATED"/>
    <property type="match status" value="1"/>
</dbReference>
<feature type="domain" description="DRBM" evidence="4">
    <location>
        <begin position="189"/>
        <end position="262"/>
    </location>
</feature>
<dbReference type="PROSITE" id="PS50142">
    <property type="entry name" value="RNASE_3_2"/>
    <property type="match status" value="1"/>
</dbReference>
<feature type="domain" description="DRBM" evidence="4">
    <location>
        <begin position="103"/>
        <end position="166"/>
    </location>
</feature>
<name>A0A151U2D0_CAJCA</name>
<dbReference type="GO" id="GO:0030422">
    <property type="term" value="P:siRNA processing"/>
    <property type="evidence" value="ECO:0007669"/>
    <property type="project" value="TreeGrafter"/>
</dbReference>
<feature type="domain" description="RNase III" evidence="5">
    <location>
        <begin position="1"/>
        <end position="75"/>
    </location>
</feature>
<keyword evidence="7" id="KW-1185">Reference proteome</keyword>
<proteinExistence type="predicted"/>
<dbReference type="GO" id="GO:0004525">
    <property type="term" value="F:ribonuclease III activity"/>
    <property type="evidence" value="ECO:0007669"/>
    <property type="project" value="EnsemblPlants"/>
</dbReference>
<dbReference type="STRING" id="3821.A0A151U2D0"/>
<keyword evidence="1" id="KW-0378">Hydrolase</keyword>
<dbReference type="SMART" id="SM00358">
    <property type="entry name" value="DSRM"/>
    <property type="match status" value="2"/>
</dbReference>
<protein>
    <submittedName>
        <fullName evidence="6">Ribonuclease 3-like protein 2</fullName>
    </submittedName>
</protein>
<dbReference type="SUPFAM" id="SSF69065">
    <property type="entry name" value="RNase III domain-like"/>
    <property type="match status" value="1"/>
</dbReference>
<gene>
    <name evidence="6" type="ORF">KK1_006056</name>
</gene>
<dbReference type="SUPFAM" id="SSF54768">
    <property type="entry name" value="dsRNA-binding domain-like"/>
    <property type="match status" value="2"/>
</dbReference>
<sequence>MVSTEKLARIAVRFGLHHFVRHNASPVLDNVTRFVEAVRHERLSGAVAYAGSVKAPKVLADIVESIAAAVYVDLGFDLPRLWLVIKHLMEPIVTPDELEQQPQPVTNLFEICQKNGKVVDIKFSREDNKCVASVFVDEQLLVSASSDQKYLAKLEAAKLALQQLSHMVPKADVRLVLGQDEDGTLMVMAAKHKLHEICMIKKWPKPLFRMEKDSGPPHDKRFVFAVQLATPEGTYQMSGDEKCRVRDAENSAASFMIMALQEYNYI</sequence>
<dbReference type="PANTHER" id="PTHR14950:SF49">
    <property type="entry name" value="RIBONUCLEASE 3-LIKE PROTEIN 2-RELATED"/>
    <property type="match status" value="1"/>
</dbReference>
<dbReference type="Pfam" id="PF00636">
    <property type="entry name" value="Ribonuclease_3"/>
    <property type="match status" value="1"/>
</dbReference>
<organism evidence="6 7">
    <name type="scientific">Cajanus cajan</name>
    <name type="common">Pigeon pea</name>
    <name type="synonym">Cajanus indicus</name>
    <dbReference type="NCBI Taxonomy" id="3821"/>
    <lineage>
        <taxon>Eukaryota</taxon>
        <taxon>Viridiplantae</taxon>
        <taxon>Streptophyta</taxon>
        <taxon>Embryophyta</taxon>
        <taxon>Tracheophyta</taxon>
        <taxon>Spermatophyta</taxon>
        <taxon>Magnoliopsida</taxon>
        <taxon>eudicotyledons</taxon>
        <taxon>Gunneridae</taxon>
        <taxon>Pentapetalae</taxon>
        <taxon>rosids</taxon>
        <taxon>fabids</taxon>
        <taxon>Fabales</taxon>
        <taxon>Fabaceae</taxon>
        <taxon>Papilionoideae</taxon>
        <taxon>50 kb inversion clade</taxon>
        <taxon>NPAAA clade</taxon>
        <taxon>indigoferoid/millettioid clade</taxon>
        <taxon>Phaseoleae</taxon>
        <taxon>Cajanus</taxon>
    </lineage>
</organism>
<evidence type="ECO:0000256" key="1">
    <source>
        <dbReference type="ARBA" id="ARBA00022801"/>
    </source>
</evidence>
<evidence type="ECO:0000259" key="4">
    <source>
        <dbReference type="PROSITE" id="PS50137"/>
    </source>
</evidence>
<dbReference type="Pfam" id="PF14709">
    <property type="entry name" value="DND1_DSRM"/>
    <property type="match status" value="1"/>
</dbReference>
<dbReference type="GO" id="GO:0005634">
    <property type="term" value="C:nucleus"/>
    <property type="evidence" value="ECO:0007669"/>
    <property type="project" value="EnsemblPlants"/>
</dbReference>
<accession>A0A151U2D0</accession>
<reference evidence="6 7" key="1">
    <citation type="journal article" date="2012" name="Nat. Biotechnol.">
        <title>Draft genome sequence of pigeonpea (Cajanus cajan), an orphan legume crop of resource-poor farmers.</title>
        <authorList>
            <person name="Varshney R.K."/>
            <person name="Chen W."/>
            <person name="Li Y."/>
            <person name="Bharti A.K."/>
            <person name="Saxena R.K."/>
            <person name="Schlueter J.A."/>
            <person name="Donoghue M.T."/>
            <person name="Azam S."/>
            <person name="Fan G."/>
            <person name="Whaley A.M."/>
            <person name="Farmer A.D."/>
            <person name="Sheridan J."/>
            <person name="Iwata A."/>
            <person name="Tuteja R."/>
            <person name="Penmetsa R.V."/>
            <person name="Wu W."/>
            <person name="Upadhyaya H.D."/>
            <person name="Yang S.P."/>
            <person name="Shah T."/>
            <person name="Saxena K.B."/>
            <person name="Michael T."/>
            <person name="McCombie W.R."/>
            <person name="Yang B."/>
            <person name="Zhang G."/>
            <person name="Yang H."/>
            <person name="Wang J."/>
            <person name="Spillane C."/>
            <person name="Cook D.R."/>
            <person name="May G.D."/>
            <person name="Xu X."/>
            <person name="Jackson S.A."/>
        </authorList>
    </citation>
    <scope>NUCLEOTIDE SEQUENCE [LARGE SCALE GENOMIC DNA]</scope>
    <source>
        <strain evidence="7">cv. Asha</strain>
    </source>
</reference>
<dbReference type="EMBL" id="CM003604">
    <property type="protein sequence ID" value="KYP73431.1"/>
    <property type="molecule type" value="Genomic_DNA"/>
</dbReference>
<dbReference type="OMA" id="PYDEMDV"/>
<dbReference type="InterPro" id="IPR036389">
    <property type="entry name" value="RNase_III_sf"/>
</dbReference>
<dbReference type="Gene3D" id="3.30.160.20">
    <property type="match status" value="2"/>
</dbReference>
<dbReference type="PROSITE" id="PS50137">
    <property type="entry name" value="DS_RBD"/>
    <property type="match status" value="2"/>
</dbReference>
<dbReference type="Gramene" id="C.cajan_05907.t">
    <property type="protein sequence ID" value="C.cajan_05907.t"/>
    <property type="gene ID" value="C.cajan_05907"/>
</dbReference>
<evidence type="ECO:0000313" key="7">
    <source>
        <dbReference type="Proteomes" id="UP000075243"/>
    </source>
</evidence>
<evidence type="ECO:0000259" key="5">
    <source>
        <dbReference type="PROSITE" id="PS50142"/>
    </source>
</evidence>
<dbReference type="Pfam" id="PF00035">
    <property type="entry name" value="dsrm"/>
    <property type="match status" value="1"/>
</dbReference>
<dbReference type="Gene3D" id="1.10.1520.10">
    <property type="entry name" value="Ribonuclease III domain"/>
    <property type="match status" value="1"/>
</dbReference>
<dbReference type="GO" id="GO:0003723">
    <property type="term" value="F:RNA binding"/>
    <property type="evidence" value="ECO:0007669"/>
    <property type="project" value="UniProtKB-UniRule"/>
</dbReference>
<dbReference type="Proteomes" id="UP000075243">
    <property type="component" value="Chromosome 2"/>
</dbReference>
<evidence type="ECO:0000256" key="2">
    <source>
        <dbReference type="ARBA" id="ARBA00022884"/>
    </source>
</evidence>
<dbReference type="InterPro" id="IPR014720">
    <property type="entry name" value="dsRBD_dom"/>
</dbReference>
<keyword evidence="2 3" id="KW-0694">RNA-binding</keyword>
<dbReference type="CDD" id="cd00593">
    <property type="entry name" value="RIBOc"/>
    <property type="match status" value="1"/>
</dbReference>
<dbReference type="AlphaFoldDB" id="A0A151U2D0"/>
<evidence type="ECO:0000313" key="6">
    <source>
        <dbReference type="EMBL" id="KYP73431.1"/>
    </source>
</evidence>